<dbReference type="GO" id="GO:0003887">
    <property type="term" value="F:DNA-directed DNA polymerase activity"/>
    <property type="evidence" value="ECO:0007669"/>
    <property type="project" value="TreeGrafter"/>
</dbReference>
<feature type="compositionally biased region" description="Basic and acidic residues" evidence="5">
    <location>
        <begin position="571"/>
        <end position="600"/>
    </location>
</feature>
<dbReference type="PANTHER" id="PTHR17598">
    <property type="entry name" value="DNA POLYMERASE DELTA SUBUNIT 3"/>
    <property type="match status" value="1"/>
</dbReference>
<accession>A0A4Y9Y9U0</accession>
<evidence type="ECO:0000256" key="2">
    <source>
        <dbReference type="ARBA" id="ARBA00017589"/>
    </source>
</evidence>
<evidence type="ECO:0000256" key="5">
    <source>
        <dbReference type="SAM" id="MobiDB-lite"/>
    </source>
</evidence>
<comment type="caution">
    <text evidence="6">The sequence shown here is derived from an EMBL/GenBank/DDBJ whole genome shotgun (WGS) entry which is preliminary data.</text>
</comment>
<dbReference type="EMBL" id="SEKV01000312">
    <property type="protein sequence ID" value="TFY59274.1"/>
    <property type="molecule type" value="Genomic_DNA"/>
</dbReference>
<protein>
    <recommendedName>
        <fullName evidence="2">DNA polymerase delta subunit 3</fullName>
    </recommendedName>
</protein>
<keyword evidence="3" id="KW-0235">DNA replication</keyword>
<evidence type="ECO:0000256" key="1">
    <source>
        <dbReference type="ARBA" id="ARBA00004123"/>
    </source>
</evidence>
<comment type="subcellular location">
    <subcellularLocation>
        <location evidence="1">Nucleus</location>
    </subcellularLocation>
</comment>
<feature type="region of interest" description="Disordered" evidence="5">
    <location>
        <begin position="199"/>
        <end position="622"/>
    </location>
</feature>
<keyword evidence="4" id="KW-0539">Nucleus</keyword>
<feature type="compositionally biased region" description="Basic and acidic residues" evidence="5">
    <location>
        <begin position="349"/>
        <end position="358"/>
    </location>
</feature>
<feature type="compositionally biased region" description="Basic residues" evidence="5">
    <location>
        <begin position="515"/>
        <end position="524"/>
    </location>
</feature>
<feature type="compositionally biased region" description="Basic and acidic residues" evidence="5">
    <location>
        <begin position="270"/>
        <end position="300"/>
    </location>
</feature>
<dbReference type="GO" id="GO:0006297">
    <property type="term" value="P:nucleotide-excision repair, DNA gap filling"/>
    <property type="evidence" value="ECO:0007669"/>
    <property type="project" value="TreeGrafter"/>
</dbReference>
<feature type="compositionally biased region" description="Basic and acidic residues" evidence="5">
    <location>
        <begin position="210"/>
        <end position="222"/>
    </location>
</feature>
<dbReference type="PANTHER" id="PTHR17598:SF13">
    <property type="entry name" value="DNA POLYMERASE DELTA SUBUNIT 3"/>
    <property type="match status" value="1"/>
</dbReference>
<dbReference type="STRING" id="34475.A0A4Y9Y9U0"/>
<sequence>MEQSITDYLTKQVQIDHNVVTFRLLSRYFNTHVNTAKNNLAAFHAASRSSQEPVYATYMLTGEVAPPAARSAHSQEDGMDVDAGDTTTLGEMREHEREQDSDVVPLMKVLLVGENDVEKAKTHYLRVFSQVVYSLSPTHLVDSSLICPPTEKVYEVDAKVTADAPALLGRLIGPHVHVGKPVVLTPLPAKTPVMPLASTVSKQAAATKSEQQDSKPKLKPQETKPSLRPQESKPSLKPKESKISLKPRASGTLDWGKAKAKQQDEGIATKGKEKEKAKEKEADEAKEKEKSKVKSEDTKKVASPVAQSKAKKASPRGVKRKSVLPSSSDDEEAQDNTPRKKSPLTSSLKQKEKDEKPYTSKSSTTKPSVTGQKSTRALMSDSDDDDSHSSITPPPAKGAAKNKNGVKAKKAVLSDSDEEDTVERGQRRKTKVKDKTRSSIPDKSLQAMMDIDDDDVIKASRSVAEVDTEVETEEEAPPDTQTEDFIEDSEPERVKQRPRKRKQDKKPVPVGSNGLKKRRAMRTRTKTDDKGYMVTEDYSSYESVDEEEVEEPVKGRGKGKKGASTSTKSKKNADEDSKDATEAKDASKEKKSGKAAEKPAKSRKSVGKAGQGSLMNFFGKPK</sequence>
<dbReference type="Pfam" id="PF09507">
    <property type="entry name" value="CDC27"/>
    <property type="match status" value="2"/>
</dbReference>
<evidence type="ECO:0000256" key="4">
    <source>
        <dbReference type="ARBA" id="ARBA00023242"/>
    </source>
</evidence>
<gene>
    <name evidence="6" type="ORF">EVJ58_g5889</name>
</gene>
<organism evidence="6 7">
    <name type="scientific">Rhodofomes roseus</name>
    <dbReference type="NCBI Taxonomy" id="34475"/>
    <lineage>
        <taxon>Eukaryota</taxon>
        <taxon>Fungi</taxon>
        <taxon>Dikarya</taxon>
        <taxon>Basidiomycota</taxon>
        <taxon>Agaricomycotina</taxon>
        <taxon>Agaricomycetes</taxon>
        <taxon>Polyporales</taxon>
        <taxon>Rhodofomes</taxon>
    </lineage>
</organism>
<dbReference type="Proteomes" id="UP000298390">
    <property type="component" value="Unassembled WGS sequence"/>
</dbReference>
<feature type="compositionally biased region" description="Basic residues" evidence="5">
    <location>
        <begin position="309"/>
        <end position="322"/>
    </location>
</feature>
<dbReference type="Gene3D" id="3.90.1030.20">
    <property type="entry name" value="DNA polymerase delta, p66 (Cdc27) subunit, wHTH domain"/>
    <property type="match status" value="1"/>
</dbReference>
<dbReference type="GO" id="GO:1904161">
    <property type="term" value="P:DNA synthesis involved in UV-damage excision repair"/>
    <property type="evidence" value="ECO:0007669"/>
    <property type="project" value="TreeGrafter"/>
</dbReference>
<name>A0A4Y9Y9U0_9APHY</name>
<dbReference type="GO" id="GO:0043625">
    <property type="term" value="C:delta DNA polymerase complex"/>
    <property type="evidence" value="ECO:0007669"/>
    <property type="project" value="InterPro"/>
</dbReference>
<evidence type="ECO:0000313" key="7">
    <source>
        <dbReference type="Proteomes" id="UP000298390"/>
    </source>
</evidence>
<proteinExistence type="predicted"/>
<dbReference type="InterPro" id="IPR019038">
    <property type="entry name" value="POLD3"/>
</dbReference>
<reference evidence="6 7" key="1">
    <citation type="submission" date="2019-01" db="EMBL/GenBank/DDBJ databases">
        <title>Genome sequencing of the rare red list fungi Fomitopsis rosea.</title>
        <authorList>
            <person name="Buettner E."/>
            <person name="Kellner H."/>
        </authorList>
    </citation>
    <scope>NUCLEOTIDE SEQUENCE [LARGE SCALE GENOMIC DNA]</scope>
    <source>
        <strain evidence="6 7">DSM 105464</strain>
    </source>
</reference>
<feature type="compositionally biased region" description="Low complexity" evidence="5">
    <location>
        <begin position="359"/>
        <end position="370"/>
    </location>
</feature>
<feature type="compositionally biased region" description="Acidic residues" evidence="5">
    <location>
        <begin position="466"/>
        <end position="490"/>
    </location>
</feature>
<dbReference type="AlphaFoldDB" id="A0A4Y9Y9U0"/>
<dbReference type="GO" id="GO:0006271">
    <property type="term" value="P:DNA strand elongation involved in DNA replication"/>
    <property type="evidence" value="ECO:0007669"/>
    <property type="project" value="TreeGrafter"/>
</dbReference>
<dbReference type="InterPro" id="IPR041913">
    <property type="entry name" value="POLD3_sf"/>
</dbReference>
<evidence type="ECO:0000256" key="3">
    <source>
        <dbReference type="ARBA" id="ARBA00022705"/>
    </source>
</evidence>
<evidence type="ECO:0000313" key="6">
    <source>
        <dbReference type="EMBL" id="TFY59274.1"/>
    </source>
</evidence>
<feature type="compositionally biased region" description="Polar residues" evidence="5">
    <location>
        <begin position="199"/>
        <end position="209"/>
    </location>
</feature>